<keyword evidence="2" id="KW-1185">Reference proteome</keyword>
<organism evidence="1 2">
    <name type="scientific">Racocetra persica</name>
    <dbReference type="NCBI Taxonomy" id="160502"/>
    <lineage>
        <taxon>Eukaryota</taxon>
        <taxon>Fungi</taxon>
        <taxon>Fungi incertae sedis</taxon>
        <taxon>Mucoromycota</taxon>
        <taxon>Glomeromycotina</taxon>
        <taxon>Glomeromycetes</taxon>
        <taxon>Diversisporales</taxon>
        <taxon>Gigasporaceae</taxon>
        <taxon>Racocetra</taxon>
    </lineage>
</organism>
<dbReference type="Proteomes" id="UP000789920">
    <property type="component" value="Unassembled WGS sequence"/>
</dbReference>
<feature type="non-terminal residue" evidence="1">
    <location>
        <position position="1"/>
    </location>
</feature>
<sequence length="40" mass="4445">FKDSLDSTYVAKVTIHTTGELLLKSFQDCIGLNGNNPYKL</sequence>
<accession>A0ACA9SWE7</accession>
<name>A0ACA9SWE7_9GLOM</name>
<evidence type="ECO:0000313" key="2">
    <source>
        <dbReference type="Proteomes" id="UP000789920"/>
    </source>
</evidence>
<reference evidence="1" key="1">
    <citation type="submission" date="2021-06" db="EMBL/GenBank/DDBJ databases">
        <authorList>
            <person name="Kallberg Y."/>
            <person name="Tangrot J."/>
            <person name="Rosling A."/>
        </authorList>
    </citation>
    <scope>NUCLEOTIDE SEQUENCE</scope>
    <source>
        <strain evidence="1">MA461A</strain>
    </source>
</reference>
<comment type="caution">
    <text evidence="1">The sequence shown here is derived from an EMBL/GenBank/DDBJ whole genome shotgun (WGS) entry which is preliminary data.</text>
</comment>
<dbReference type="EMBL" id="CAJVQC010162694">
    <property type="protein sequence ID" value="CAG8848862.1"/>
    <property type="molecule type" value="Genomic_DNA"/>
</dbReference>
<protein>
    <submittedName>
        <fullName evidence="1">4769_t:CDS:1</fullName>
    </submittedName>
</protein>
<gene>
    <name evidence="1" type="ORF">RPERSI_LOCUS35330</name>
</gene>
<evidence type="ECO:0000313" key="1">
    <source>
        <dbReference type="EMBL" id="CAG8848862.1"/>
    </source>
</evidence>
<feature type="non-terminal residue" evidence="1">
    <location>
        <position position="40"/>
    </location>
</feature>
<proteinExistence type="predicted"/>